<dbReference type="Pfam" id="PF08448">
    <property type="entry name" value="PAS_4"/>
    <property type="match status" value="1"/>
</dbReference>
<keyword evidence="4" id="KW-0808">Transferase</keyword>
<evidence type="ECO:0000256" key="4">
    <source>
        <dbReference type="ARBA" id="ARBA00022679"/>
    </source>
</evidence>
<dbReference type="SUPFAM" id="SSF47384">
    <property type="entry name" value="Homodimeric domain of signal transducing histidine kinase"/>
    <property type="match status" value="1"/>
</dbReference>
<dbReference type="SMART" id="SM00387">
    <property type="entry name" value="HATPase_c"/>
    <property type="match status" value="1"/>
</dbReference>
<dbReference type="InterPro" id="IPR050351">
    <property type="entry name" value="BphY/WalK/GraS-like"/>
</dbReference>
<evidence type="ECO:0000256" key="3">
    <source>
        <dbReference type="ARBA" id="ARBA00022553"/>
    </source>
</evidence>
<dbReference type="PRINTS" id="PR00344">
    <property type="entry name" value="BCTRLSENSOR"/>
</dbReference>
<comment type="caution">
    <text evidence="8">The sequence shown here is derived from an EMBL/GenBank/DDBJ whole genome shotgun (WGS) entry which is preliminary data.</text>
</comment>
<keyword evidence="5" id="KW-0418">Kinase</keyword>
<dbReference type="Gene3D" id="1.10.287.130">
    <property type="match status" value="1"/>
</dbReference>
<dbReference type="Proteomes" id="UP001461163">
    <property type="component" value="Unassembled WGS sequence"/>
</dbReference>
<dbReference type="SUPFAM" id="SSF55785">
    <property type="entry name" value="PYP-like sensor domain (PAS domain)"/>
    <property type="match status" value="1"/>
</dbReference>
<dbReference type="Pfam" id="PF00512">
    <property type="entry name" value="HisKA"/>
    <property type="match status" value="1"/>
</dbReference>
<dbReference type="InterPro" id="IPR013656">
    <property type="entry name" value="PAS_4"/>
</dbReference>
<dbReference type="InterPro" id="IPR003661">
    <property type="entry name" value="HisK_dim/P_dom"/>
</dbReference>
<evidence type="ECO:0000256" key="6">
    <source>
        <dbReference type="ARBA" id="ARBA00023136"/>
    </source>
</evidence>
<proteinExistence type="predicted"/>
<dbReference type="SUPFAM" id="SSF55874">
    <property type="entry name" value="ATPase domain of HSP90 chaperone/DNA topoisomerase II/histidine kinase"/>
    <property type="match status" value="1"/>
</dbReference>
<keyword evidence="8" id="KW-0547">Nucleotide-binding</keyword>
<gene>
    <name evidence="8" type="ORF">WNY77_19730</name>
</gene>
<dbReference type="InterPro" id="IPR004358">
    <property type="entry name" value="Sig_transdc_His_kin-like_C"/>
</dbReference>
<dbReference type="Gene3D" id="3.30.565.10">
    <property type="entry name" value="Histidine kinase-like ATPase, C-terminal domain"/>
    <property type="match status" value="1"/>
</dbReference>
<dbReference type="InterPro" id="IPR036097">
    <property type="entry name" value="HisK_dim/P_sf"/>
</dbReference>
<dbReference type="EC" id="2.7.13.3" evidence="2"/>
<sequence length="518" mass="59079">MLEIEHYIGRPSLAAEDGEWQLNLAPSLQVNLNNICELVLLTLEPRYCRLACHYQNINISVAESGIATAQMLADSQSFRQSLYYRGQLSTIEITDANWVCIGDDYHRVSIPIVLSDARGGEVPFGYLELYYSQKHEFLPKDISTLNVLVRDITSHLEQHKHTIKFDQARELDQLVSEYNKDWIYVKDAKFRFIYANQAFMSLFPKDKQQNVIGNTNVKEPSGQEVQELLAQDEAAFKDGQYVSTQDVYTSAGQRMVYETVKRRFYDTSGKPHILCICRDITERENLIRQLKHANDDLDDFTHIASHDLKAPLNAIRRLLGWIDEDCHNILPTESQENLRLVVHRANRMYQLLEDLLSFAKIGRKDTTTKRIVLKTLVGDLTPLLDAPKEFTINVAPAELTVALVPFKTIMLNLLGNAVKHNDKTSPQINVGFREIQYFYVISIEDNGPGIDPKNFERIFQLFQTLKSRDEVEGSGIGLSVVLKHLNQYGGRIEVDSDGENGTTFTVYWPKPKHGAQQG</sequence>
<dbReference type="InterPro" id="IPR036890">
    <property type="entry name" value="HATPase_C_sf"/>
</dbReference>
<dbReference type="SMART" id="SM00388">
    <property type="entry name" value="HisKA"/>
    <property type="match status" value="1"/>
</dbReference>
<dbReference type="PANTHER" id="PTHR42878">
    <property type="entry name" value="TWO-COMPONENT HISTIDINE KINASE"/>
    <property type="match status" value="1"/>
</dbReference>
<evidence type="ECO:0000256" key="1">
    <source>
        <dbReference type="ARBA" id="ARBA00000085"/>
    </source>
</evidence>
<dbReference type="InterPro" id="IPR003594">
    <property type="entry name" value="HATPase_dom"/>
</dbReference>
<comment type="catalytic activity">
    <reaction evidence="1">
        <text>ATP + protein L-histidine = ADP + protein N-phospho-L-histidine.</text>
        <dbReference type="EC" id="2.7.13.3"/>
    </reaction>
</comment>
<evidence type="ECO:0000313" key="8">
    <source>
        <dbReference type="EMBL" id="MEM5499652.1"/>
    </source>
</evidence>
<dbReference type="InterPro" id="IPR035965">
    <property type="entry name" value="PAS-like_dom_sf"/>
</dbReference>
<evidence type="ECO:0000259" key="7">
    <source>
        <dbReference type="PROSITE" id="PS50109"/>
    </source>
</evidence>
<dbReference type="NCBIfam" id="TIGR00229">
    <property type="entry name" value="sensory_box"/>
    <property type="match status" value="1"/>
</dbReference>
<keyword evidence="3" id="KW-0597">Phosphoprotein</keyword>
<dbReference type="InterPro" id="IPR005467">
    <property type="entry name" value="His_kinase_dom"/>
</dbReference>
<dbReference type="EMBL" id="JBBMQS010000016">
    <property type="protein sequence ID" value="MEM5499652.1"/>
    <property type="molecule type" value="Genomic_DNA"/>
</dbReference>
<keyword evidence="8" id="KW-0067">ATP-binding</keyword>
<name>A0ABU9T0I3_9ALTE</name>
<keyword evidence="6" id="KW-0472">Membrane</keyword>
<dbReference type="RefSeq" id="WP_342882724.1">
    <property type="nucleotide sequence ID" value="NZ_JBBMQS010000016.1"/>
</dbReference>
<accession>A0ABU9T0I3</accession>
<evidence type="ECO:0000313" key="9">
    <source>
        <dbReference type="Proteomes" id="UP001461163"/>
    </source>
</evidence>
<protein>
    <recommendedName>
        <fullName evidence="2">histidine kinase</fullName>
        <ecNumber evidence="2">2.7.13.3</ecNumber>
    </recommendedName>
</protein>
<evidence type="ECO:0000256" key="2">
    <source>
        <dbReference type="ARBA" id="ARBA00012438"/>
    </source>
</evidence>
<dbReference type="PANTHER" id="PTHR42878:SF15">
    <property type="entry name" value="BACTERIOPHYTOCHROME"/>
    <property type="match status" value="1"/>
</dbReference>
<dbReference type="Gene3D" id="3.30.450.20">
    <property type="entry name" value="PAS domain"/>
    <property type="match status" value="1"/>
</dbReference>
<reference evidence="8 9" key="1">
    <citation type="submission" date="2024-03" db="EMBL/GenBank/DDBJ databases">
        <title>Community enrichment and isolation of bacterial strains for fucoidan degradation.</title>
        <authorList>
            <person name="Sichert A."/>
        </authorList>
    </citation>
    <scope>NUCLEOTIDE SEQUENCE [LARGE SCALE GENOMIC DNA]</scope>
    <source>
        <strain evidence="8 9">AS12</strain>
    </source>
</reference>
<dbReference type="PROSITE" id="PS50109">
    <property type="entry name" value="HIS_KIN"/>
    <property type="match status" value="1"/>
</dbReference>
<dbReference type="CDD" id="cd00130">
    <property type="entry name" value="PAS"/>
    <property type="match status" value="1"/>
</dbReference>
<dbReference type="GO" id="GO:0005524">
    <property type="term" value="F:ATP binding"/>
    <property type="evidence" value="ECO:0007669"/>
    <property type="project" value="UniProtKB-KW"/>
</dbReference>
<dbReference type="InterPro" id="IPR000014">
    <property type="entry name" value="PAS"/>
</dbReference>
<keyword evidence="9" id="KW-1185">Reference proteome</keyword>
<dbReference type="CDD" id="cd00082">
    <property type="entry name" value="HisKA"/>
    <property type="match status" value="1"/>
</dbReference>
<organism evidence="8 9">
    <name type="scientific">Paraglaciecola mesophila</name>
    <dbReference type="NCBI Taxonomy" id="197222"/>
    <lineage>
        <taxon>Bacteria</taxon>
        <taxon>Pseudomonadati</taxon>
        <taxon>Pseudomonadota</taxon>
        <taxon>Gammaproteobacteria</taxon>
        <taxon>Alteromonadales</taxon>
        <taxon>Alteromonadaceae</taxon>
        <taxon>Paraglaciecola</taxon>
    </lineage>
</organism>
<dbReference type="Pfam" id="PF02518">
    <property type="entry name" value="HATPase_c"/>
    <property type="match status" value="1"/>
</dbReference>
<feature type="domain" description="Histidine kinase" evidence="7">
    <location>
        <begin position="303"/>
        <end position="512"/>
    </location>
</feature>
<evidence type="ECO:0000256" key="5">
    <source>
        <dbReference type="ARBA" id="ARBA00022777"/>
    </source>
</evidence>